<dbReference type="EMBL" id="WSEK01000005">
    <property type="protein sequence ID" value="MVQ51537.1"/>
    <property type="molecule type" value="Genomic_DNA"/>
</dbReference>
<dbReference type="InterPro" id="IPR029063">
    <property type="entry name" value="SAM-dependent_MTases_sf"/>
</dbReference>
<dbReference type="GO" id="GO:0032259">
    <property type="term" value="P:methylation"/>
    <property type="evidence" value="ECO:0007669"/>
    <property type="project" value="UniProtKB-KW"/>
</dbReference>
<dbReference type="Pfam" id="PF08241">
    <property type="entry name" value="Methyltransf_11"/>
    <property type="match status" value="1"/>
</dbReference>
<accession>A0A6L6XXV5</accession>
<proteinExistence type="predicted"/>
<evidence type="ECO:0000313" key="2">
    <source>
        <dbReference type="EMBL" id="MVQ51537.1"/>
    </source>
</evidence>
<sequence>MPYSPLVSVNSQWRLFLNRRIHVPVRDEDLVLDVGSGDKPSWRADVLLDRYAGAEHSAQRSGRSSARVTRPLFDADAAHMPFADGAFDYAICSNLLEHVTDPLGVANELTRVARAGFIEVPEAASAKIVDFPSHLWWCRFDETDPDAPTLVMTAKTTPYFDAEIDAYIERAGVRQALDDVLYRRMEHRAILYHWSGAVRLRTEGQLDPDFAAAAMMAPGHKRTWEAIAVRWVTSVLTARTRMRRRWVRVRYNQVVKPEFRRADDPILERRIYRVGDPS</sequence>
<name>A0A6L6XXV5_9ACTN</name>
<dbReference type="Proteomes" id="UP000473525">
    <property type="component" value="Unassembled WGS sequence"/>
</dbReference>
<keyword evidence="2" id="KW-0808">Transferase</keyword>
<keyword evidence="2" id="KW-0489">Methyltransferase</keyword>
<dbReference type="AlphaFoldDB" id="A0A6L6XXV5"/>
<gene>
    <name evidence="2" type="ORF">GON03_20355</name>
</gene>
<dbReference type="SUPFAM" id="SSF53335">
    <property type="entry name" value="S-adenosyl-L-methionine-dependent methyltransferases"/>
    <property type="match status" value="1"/>
</dbReference>
<feature type="domain" description="Methyltransferase type 11" evidence="1">
    <location>
        <begin position="32"/>
        <end position="116"/>
    </location>
</feature>
<reference evidence="2 3" key="1">
    <citation type="submission" date="2019-12" db="EMBL/GenBank/DDBJ databases">
        <authorList>
            <person name="Huq M.A."/>
        </authorList>
    </citation>
    <scope>NUCLEOTIDE SEQUENCE [LARGE SCALE GENOMIC DNA]</scope>
    <source>
        <strain evidence="2 3">MAH-18</strain>
    </source>
</reference>
<protein>
    <submittedName>
        <fullName evidence="2">Methyltransferase domain-containing protein</fullName>
    </submittedName>
</protein>
<comment type="caution">
    <text evidence="2">The sequence shown here is derived from an EMBL/GenBank/DDBJ whole genome shotgun (WGS) entry which is preliminary data.</text>
</comment>
<evidence type="ECO:0000313" key="3">
    <source>
        <dbReference type="Proteomes" id="UP000473525"/>
    </source>
</evidence>
<evidence type="ECO:0000259" key="1">
    <source>
        <dbReference type="Pfam" id="PF08241"/>
    </source>
</evidence>
<dbReference type="Gene3D" id="3.40.50.150">
    <property type="entry name" value="Vaccinia Virus protein VP39"/>
    <property type="match status" value="1"/>
</dbReference>
<dbReference type="GO" id="GO:0008757">
    <property type="term" value="F:S-adenosylmethionine-dependent methyltransferase activity"/>
    <property type="evidence" value="ECO:0007669"/>
    <property type="project" value="InterPro"/>
</dbReference>
<dbReference type="InterPro" id="IPR013216">
    <property type="entry name" value="Methyltransf_11"/>
</dbReference>
<keyword evidence="3" id="KW-1185">Reference proteome</keyword>
<organism evidence="2 3">
    <name type="scientific">Nocardioides agri</name>
    <dbReference type="NCBI Taxonomy" id="2682843"/>
    <lineage>
        <taxon>Bacteria</taxon>
        <taxon>Bacillati</taxon>
        <taxon>Actinomycetota</taxon>
        <taxon>Actinomycetes</taxon>
        <taxon>Propionibacteriales</taxon>
        <taxon>Nocardioidaceae</taxon>
        <taxon>Nocardioides</taxon>
    </lineage>
</organism>